<keyword evidence="1" id="KW-1133">Transmembrane helix</keyword>
<protein>
    <submittedName>
        <fullName evidence="2">MFS family arabinose efflux permease</fullName>
    </submittedName>
</protein>
<keyword evidence="1" id="KW-0812">Transmembrane</keyword>
<evidence type="ECO:0000256" key="1">
    <source>
        <dbReference type="SAM" id="Phobius"/>
    </source>
</evidence>
<sequence>MSGTTRAGSYRDVLLLLPSALRTFVPALLGRLSYGLLPLSLLFTVQQSTRSFATAGAAVAVFGFASLSMPYKARLVDRYSQRRVLPPLALGASAGLVAIAAFGTPDAAVLLLVGATGLLAPPLGPSMRSNWRLLTEGSVLKERAYALDAVSEECLFLGGPLIAGTLIGLVSAPAALGCSAAVMVVGTFAMVTSPVTTSTSASAPTRHPLGPLVIPGLRRILLVITVTASGISAAYVCVAGVAQHAGRPGAAGYVEAAIAAGSVIGGMLWARRRHTRSWSTHLGGLIAVLAAGLLAASFVTDLVVLGSVLGFAGAAVAPLFVVSYLAADDVTPPYQRTEASTWINTANNLGSAAGSATAGLVLEHAAPSWGFLGGGVLLVLVAVTVGASGVRQARDRG</sequence>
<gene>
    <name evidence="2" type="ORF">EV137_2644</name>
</gene>
<organism evidence="2 3">
    <name type="scientific">Kribbella pratensis</name>
    <dbReference type="NCBI Taxonomy" id="2512112"/>
    <lineage>
        <taxon>Bacteria</taxon>
        <taxon>Bacillati</taxon>
        <taxon>Actinomycetota</taxon>
        <taxon>Actinomycetes</taxon>
        <taxon>Propionibacteriales</taxon>
        <taxon>Kribbellaceae</taxon>
        <taxon>Kribbella</taxon>
    </lineage>
</organism>
<feature type="transmembrane region" description="Helical" evidence="1">
    <location>
        <begin position="220"/>
        <end position="244"/>
    </location>
</feature>
<name>A0ABY2FRA3_9ACTN</name>
<feature type="transmembrane region" description="Helical" evidence="1">
    <location>
        <begin position="339"/>
        <end position="362"/>
    </location>
</feature>
<dbReference type="RefSeq" id="WP_134128787.1">
    <property type="nucleotide sequence ID" value="NZ_SODU01000001.1"/>
</dbReference>
<evidence type="ECO:0000313" key="2">
    <source>
        <dbReference type="EMBL" id="TDW95309.1"/>
    </source>
</evidence>
<dbReference type="InterPro" id="IPR011701">
    <property type="entry name" value="MFS"/>
</dbReference>
<dbReference type="Gene3D" id="1.20.1250.20">
    <property type="entry name" value="MFS general substrate transporter like domains"/>
    <property type="match status" value="1"/>
</dbReference>
<dbReference type="PANTHER" id="PTHR23542">
    <property type="match status" value="1"/>
</dbReference>
<dbReference type="SUPFAM" id="SSF103473">
    <property type="entry name" value="MFS general substrate transporter"/>
    <property type="match status" value="1"/>
</dbReference>
<feature type="transmembrane region" description="Helical" evidence="1">
    <location>
        <begin position="282"/>
        <end position="299"/>
    </location>
</feature>
<accession>A0ABY2FRA3</accession>
<proteinExistence type="predicted"/>
<keyword evidence="1" id="KW-0472">Membrane</keyword>
<feature type="transmembrane region" description="Helical" evidence="1">
    <location>
        <begin position="250"/>
        <end position="270"/>
    </location>
</feature>
<dbReference type="EMBL" id="SODU01000001">
    <property type="protein sequence ID" value="TDW95309.1"/>
    <property type="molecule type" value="Genomic_DNA"/>
</dbReference>
<feature type="transmembrane region" description="Helical" evidence="1">
    <location>
        <begin position="12"/>
        <end position="32"/>
    </location>
</feature>
<reference evidence="2 3" key="1">
    <citation type="submission" date="2019-03" db="EMBL/GenBank/DDBJ databases">
        <title>Genomic Encyclopedia of Type Strains, Phase III (KMG-III): the genomes of soil and plant-associated and newly described type strains.</title>
        <authorList>
            <person name="Whitman W."/>
        </authorList>
    </citation>
    <scope>NUCLEOTIDE SEQUENCE [LARGE SCALE GENOMIC DNA]</scope>
    <source>
        <strain evidence="2 3">VKMAc-2574</strain>
    </source>
</reference>
<dbReference type="PANTHER" id="PTHR23542:SF1">
    <property type="entry name" value="MAJOR FACILITATOR SUPERFAMILY (MFS) PROFILE DOMAIN-CONTAINING PROTEIN"/>
    <property type="match status" value="1"/>
</dbReference>
<feature type="transmembrane region" description="Helical" evidence="1">
    <location>
        <begin position="305"/>
        <end position="327"/>
    </location>
</feature>
<keyword evidence="3" id="KW-1185">Reference proteome</keyword>
<feature type="transmembrane region" description="Helical" evidence="1">
    <location>
        <begin position="52"/>
        <end position="71"/>
    </location>
</feature>
<feature type="transmembrane region" description="Helical" evidence="1">
    <location>
        <begin position="368"/>
        <end position="390"/>
    </location>
</feature>
<dbReference type="InterPro" id="IPR036259">
    <property type="entry name" value="MFS_trans_sf"/>
</dbReference>
<evidence type="ECO:0000313" key="3">
    <source>
        <dbReference type="Proteomes" id="UP000295060"/>
    </source>
</evidence>
<dbReference type="Pfam" id="PF07690">
    <property type="entry name" value="MFS_1"/>
    <property type="match status" value="1"/>
</dbReference>
<dbReference type="Proteomes" id="UP000295060">
    <property type="component" value="Unassembled WGS sequence"/>
</dbReference>
<feature type="transmembrane region" description="Helical" evidence="1">
    <location>
        <begin position="83"/>
        <end position="101"/>
    </location>
</feature>
<comment type="caution">
    <text evidence="2">The sequence shown here is derived from an EMBL/GenBank/DDBJ whole genome shotgun (WGS) entry which is preliminary data.</text>
</comment>